<comment type="caution">
    <text evidence="2">The sequence shown here is derived from an EMBL/GenBank/DDBJ whole genome shotgun (WGS) entry which is preliminary data.</text>
</comment>
<evidence type="ECO:0000256" key="1">
    <source>
        <dbReference type="SAM" id="MobiDB-lite"/>
    </source>
</evidence>
<name>A0A314UMK4_PRUYE</name>
<sequence length="99" mass="11490">MGGTFLHVKTPISSDGSYQLRKIIRAHHHLQNFISAKATAEMERSPQLRKSKVRESEESHRKRSGLSRRIEEREGEREGFEGETERTRFMEGSEGFSDR</sequence>
<dbReference type="OrthoDB" id="10344716at2759"/>
<organism evidence="2 3">
    <name type="scientific">Prunus yedoensis var. nudiflora</name>
    <dbReference type="NCBI Taxonomy" id="2094558"/>
    <lineage>
        <taxon>Eukaryota</taxon>
        <taxon>Viridiplantae</taxon>
        <taxon>Streptophyta</taxon>
        <taxon>Embryophyta</taxon>
        <taxon>Tracheophyta</taxon>
        <taxon>Spermatophyta</taxon>
        <taxon>Magnoliopsida</taxon>
        <taxon>eudicotyledons</taxon>
        <taxon>Gunneridae</taxon>
        <taxon>Pentapetalae</taxon>
        <taxon>rosids</taxon>
        <taxon>fabids</taxon>
        <taxon>Rosales</taxon>
        <taxon>Rosaceae</taxon>
        <taxon>Amygdaloideae</taxon>
        <taxon>Amygdaleae</taxon>
        <taxon>Prunus</taxon>
    </lineage>
</organism>
<evidence type="ECO:0000313" key="3">
    <source>
        <dbReference type="Proteomes" id="UP000250321"/>
    </source>
</evidence>
<gene>
    <name evidence="2" type="ORF">Pyn_02583</name>
</gene>
<reference evidence="2 3" key="1">
    <citation type="submission" date="2018-02" db="EMBL/GenBank/DDBJ databases">
        <title>Draft genome of wild Prunus yedoensis var. nudiflora.</title>
        <authorList>
            <person name="Baek S."/>
            <person name="Kim J.-H."/>
            <person name="Choi K."/>
            <person name="Kim G.-B."/>
            <person name="Cho A."/>
            <person name="Jang H."/>
            <person name="Shin C.-H."/>
            <person name="Yu H.-J."/>
            <person name="Mun J.-H."/>
        </authorList>
    </citation>
    <scope>NUCLEOTIDE SEQUENCE [LARGE SCALE GENOMIC DNA]</scope>
    <source>
        <strain evidence="3">cv. Jeju island</strain>
        <tissue evidence="2">Leaf</tissue>
    </source>
</reference>
<dbReference type="AlphaFoldDB" id="A0A314UMK4"/>
<keyword evidence="3" id="KW-1185">Reference proteome</keyword>
<protein>
    <submittedName>
        <fullName evidence="2">Uncharacterized protein</fullName>
    </submittedName>
</protein>
<feature type="compositionally biased region" description="Basic and acidic residues" evidence="1">
    <location>
        <begin position="68"/>
        <end position="99"/>
    </location>
</feature>
<accession>A0A314UMK4</accession>
<dbReference type="Proteomes" id="UP000250321">
    <property type="component" value="Unassembled WGS sequence"/>
</dbReference>
<evidence type="ECO:0000313" key="2">
    <source>
        <dbReference type="EMBL" id="PQM37794.1"/>
    </source>
</evidence>
<proteinExistence type="predicted"/>
<dbReference type="EMBL" id="PJQY01003396">
    <property type="protein sequence ID" value="PQM37794.1"/>
    <property type="molecule type" value="Genomic_DNA"/>
</dbReference>
<feature type="region of interest" description="Disordered" evidence="1">
    <location>
        <begin position="37"/>
        <end position="99"/>
    </location>
</feature>